<feature type="transmembrane region" description="Helical" evidence="3">
    <location>
        <begin position="326"/>
        <end position="346"/>
    </location>
</feature>
<dbReference type="Proteomes" id="UP000076798">
    <property type="component" value="Unassembled WGS sequence"/>
</dbReference>
<dbReference type="Gene3D" id="1.20.1250.20">
    <property type="entry name" value="MFS general substrate transporter like domains"/>
    <property type="match status" value="2"/>
</dbReference>
<gene>
    <name evidence="4" type="ORF">SISSUDRAFT_1132642</name>
</gene>
<dbReference type="AlphaFoldDB" id="A0A165YJA6"/>
<feature type="transmembrane region" description="Helical" evidence="3">
    <location>
        <begin position="170"/>
        <end position="190"/>
    </location>
</feature>
<dbReference type="Pfam" id="PF07690">
    <property type="entry name" value="MFS_1"/>
    <property type="match status" value="1"/>
</dbReference>
<feature type="transmembrane region" description="Helical" evidence="3">
    <location>
        <begin position="219"/>
        <end position="239"/>
    </location>
</feature>
<name>A0A165YJA6_9AGAM</name>
<dbReference type="GO" id="GO:0016020">
    <property type="term" value="C:membrane"/>
    <property type="evidence" value="ECO:0007669"/>
    <property type="project" value="UniProtKB-SubCell"/>
</dbReference>
<feature type="transmembrane region" description="Helical" evidence="3">
    <location>
        <begin position="382"/>
        <end position="398"/>
    </location>
</feature>
<dbReference type="GO" id="GO:0022857">
    <property type="term" value="F:transmembrane transporter activity"/>
    <property type="evidence" value="ECO:0007669"/>
    <property type="project" value="InterPro"/>
</dbReference>
<dbReference type="OrthoDB" id="6509908at2759"/>
<feature type="transmembrane region" description="Helical" evidence="3">
    <location>
        <begin position="352"/>
        <end position="370"/>
    </location>
</feature>
<dbReference type="SUPFAM" id="SSF103473">
    <property type="entry name" value="MFS general substrate transporter"/>
    <property type="match status" value="1"/>
</dbReference>
<keyword evidence="3" id="KW-0472">Membrane</keyword>
<dbReference type="InterPro" id="IPR011701">
    <property type="entry name" value="MFS"/>
</dbReference>
<feature type="transmembrane region" description="Helical" evidence="3">
    <location>
        <begin position="260"/>
        <end position="283"/>
    </location>
</feature>
<feature type="transmembrane region" description="Helical" evidence="3">
    <location>
        <begin position="110"/>
        <end position="128"/>
    </location>
</feature>
<dbReference type="EMBL" id="KV428250">
    <property type="protein sequence ID" value="KZT33307.1"/>
    <property type="molecule type" value="Genomic_DNA"/>
</dbReference>
<proteinExistence type="inferred from homology"/>
<keyword evidence="5" id="KW-1185">Reference proteome</keyword>
<protein>
    <submittedName>
        <fullName evidence="4">MFS general substrate transporter</fullName>
    </submittedName>
</protein>
<sequence length="478" mass="52085">MTIVSASSVKSHSDFIPQTSKNRNVTNSREAECQEGGWDGWLTVVGVWCIQFTSAGHANAFGVYEAFYKESYLHNESSSNIAWIGSIQVSLTFAAGLLTGPIFDKGYLRHLLISSSLLYVLCNFMLSITQQNQYYQVFLCQGIGMGLSMGIVYVPSLALIRHHFRTHHRALALGIATTGSAIGGAIYPIMLNNSINQKGNTFGTGGTPRTFRHAIKENAALNAGLLFLANLLILTRNIRVIDRKSDTRMRESLKFLREPVYLLTCIGGIFSYFGYFFPVVYIQLFSSIRGFSAEFSFYILSIYHATSIIGRTIPNAFADHWGSLNIIVATQVALGATMLGYIGVSALAADAIVTSFLGIFSGAAVSLLLAAASESAKHSDEIGARTGFVVFCISLPALTSPPINGALLTDQFIWSRPIIFSSVCVFAAAFTNVLARVFQIRERDKSSLRDIESKSDIDSPSAVKFSVTQSQESALDVK</sequence>
<accession>A0A165YJA6</accession>
<feature type="transmembrane region" description="Helical" evidence="3">
    <location>
        <begin position="134"/>
        <end position="158"/>
    </location>
</feature>
<keyword evidence="3" id="KW-1133">Transmembrane helix</keyword>
<dbReference type="InterPro" id="IPR036259">
    <property type="entry name" value="MFS_trans_sf"/>
</dbReference>
<reference evidence="4 5" key="1">
    <citation type="journal article" date="2016" name="Mol. Biol. Evol.">
        <title>Comparative Genomics of Early-Diverging Mushroom-Forming Fungi Provides Insights into the Origins of Lignocellulose Decay Capabilities.</title>
        <authorList>
            <person name="Nagy L.G."/>
            <person name="Riley R."/>
            <person name="Tritt A."/>
            <person name="Adam C."/>
            <person name="Daum C."/>
            <person name="Floudas D."/>
            <person name="Sun H."/>
            <person name="Yadav J.S."/>
            <person name="Pangilinan J."/>
            <person name="Larsson K.H."/>
            <person name="Matsuura K."/>
            <person name="Barry K."/>
            <person name="Labutti K."/>
            <person name="Kuo R."/>
            <person name="Ohm R.A."/>
            <person name="Bhattacharya S.S."/>
            <person name="Shirouzu T."/>
            <person name="Yoshinaga Y."/>
            <person name="Martin F.M."/>
            <person name="Grigoriev I.V."/>
            <person name="Hibbett D.S."/>
        </authorList>
    </citation>
    <scope>NUCLEOTIDE SEQUENCE [LARGE SCALE GENOMIC DNA]</scope>
    <source>
        <strain evidence="4 5">HHB10207 ss-3</strain>
    </source>
</reference>
<feature type="transmembrane region" description="Helical" evidence="3">
    <location>
        <begin position="81"/>
        <end position="103"/>
    </location>
</feature>
<evidence type="ECO:0000256" key="3">
    <source>
        <dbReference type="SAM" id="Phobius"/>
    </source>
</evidence>
<dbReference type="PANTHER" id="PTHR11360">
    <property type="entry name" value="MONOCARBOXYLATE TRANSPORTER"/>
    <property type="match status" value="1"/>
</dbReference>
<comment type="similarity">
    <text evidence="2">Belongs to the major facilitator superfamily. Monocarboxylate porter (TC 2.A.1.13) family.</text>
</comment>
<evidence type="ECO:0000313" key="5">
    <source>
        <dbReference type="Proteomes" id="UP000076798"/>
    </source>
</evidence>
<feature type="transmembrane region" description="Helical" evidence="3">
    <location>
        <begin position="418"/>
        <end position="438"/>
    </location>
</feature>
<dbReference type="PANTHER" id="PTHR11360:SF234">
    <property type="entry name" value="MFS-TYPE TRANSPORTER DBAD-RELATED"/>
    <property type="match status" value="1"/>
</dbReference>
<comment type="subcellular location">
    <subcellularLocation>
        <location evidence="1">Membrane</location>
        <topology evidence="1">Multi-pass membrane protein</topology>
    </subcellularLocation>
</comment>
<keyword evidence="3" id="KW-0812">Transmembrane</keyword>
<evidence type="ECO:0000313" key="4">
    <source>
        <dbReference type="EMBL" id="KZT33307.1"/>
    </source>
</evidence>
<feature type="transmembrane region" description="Helical" evidence="3">
    <location>
        <begin position="295"/>
        <end position="314"/>
    </location>
</feature>
<evidence type="ECO:0000256" key="1">
    <source>
        <dbReference type="ARBA" id="ARBA00004141"/>
    </source>
</evidence>
<dbReference type="InterPro" id="IPR050327">
    <property type="entry name" value="Proton-linked_MCT"/>
</dbReference>
<organism evidence="4 5">
    <name type="scientific">Sistotremastrum suecicum HHB10207 ss-3</name>
    <dbReference type="NCBI Taxonomy" id="1314776"/>
    <lineage>
        <taxon>Eukaryota</taxon>
        <taxon>Fungi</taxon>
        <taxon>Dikarya</taxon>
        <taxon>Basidiomycota</taxon>
        <taxon>Agaricomycotina</taxon>
        <taxon>Agaricomycetes</taxon>
        <taxon>Sistotremastrales</taxon>
        <taxon>Sistotremastraceae</taxon>
        <taxon>Sistotremastrum</taxon>
    </lineage>
</organism>
<evidence type="ECO:0000256" key="2">
    <source>
        <dbReference type="ARBA" id="ARBA00006727"/>
    </source>
</evidence>